<evidence type="ECO:0000313" key="3">
    <source>
        <dbReference type="Proteomes" id="UP000239814"/>
    </source>
</evidence>
<reference evidence="2 3" key="1">
    <citation type="submission" date="2018-03" db="EMBL/GenBank/DDBJ databases">
        <title>Characteristics and genome of n-alkane degrading marine bacteria Gordonia iterans isolated from crude oil contaminated in Tae-an, South Korea.</title>
        <authorList>
            <person name="Lee S.-S."/>
            <person name="Kim H."/>
        </authorList>
    </citation>
    <scope>NUCLEOTIDE SEQUENCE [LARGE SCALE GENOMIC DNA]</scope>
    <source>
        <strain evidence="2 3">Co17</strain>
    </source>
</reference>
<keyword evidence="3" id="KW-1185">Reference proteome</keyword>
<dbReference type="InterPro" id="IPR015943">
    <property type="entry name" value="WD40/YVTN_repeat-like_dom_sf"/>
</dbReference>
<dbReference type="Gene3D" id="2.130.10.10">
    <property type="entry name" value="YVTN repeat-like/Quinoprotein amine dehydrogenase"/>
    <property type="match status" value="1"/>
</dbReference>
<protein>
    <recommendedName>
        <fullName evidence="4">ABC transporter</fullName>
    </recommendedName>
</protein>
<dbReference type="EMBL" id="CP027433">
    <property type="protein sequence ID" value="AVL99715.1"/>
    <property type="molecule type" value="Genomic_DNA"/>
</dbReference>
<dbReference type="RefSeq" id="WP_105941450.1">
    <property type="nucleotide sequence ID" value="NZ_CP027433.1"/>
</dbReference>
<sequence>MPSRTRALAASAAAALLVLTGCSDAGDSENTEATPHGYVEGAQEKADPQVALAYAEDGGRTLHLLDPVTEETDDVQLSVAASSLHEDGRFVYAIDGATVEIVDSGRWTVDHGDHVHFYQAPAKNIGTVTLGSEATSVAGQGGLVAIGTADGEVRVLNRKDMEADGKISEVGTIETNDDAGFAVPYSDGLLLARDGHIEFTDDTGGAKGARQPCREPGGSALLKNRVAVSCADGIVLFSLDGTAVSGEVLPYAPDHERATAFGNRPRSNAAAAHAAHGAWALDSSAETLTWLPAPGEVAAAFGTGRDDVVLVLDADGTLRSLRAPSGEPIADSAIPGASGTATIVADTSRAYVNAAGTKTIVEIDYADDVRIARTLKTTSTPDLLVEVGR</sequence>
<dbReference type="Proteomes" id="UP000239814">
    <property type="component" value="Chromosome"/>
</dbReference>
<dbReference type="KEGG" id="git:C6V83_04915"/>
<feature type="signal peptide" evidence="1">
    <location>
        <begin position="1"/>
        <end position="25"/>
    </location>
</feature>
<accession>A0A2S0KDI5</accession>
<name>A0A2S0KDI5_9ACTN</name>
<gene>
    <name evidence="2" type="ORF">C6V83_04915</name>
</gene>
<dbReference type="PROSITE" id="PS51257">
    <property type="entry name" value="PROKAR_LIPOPROTEIN"/>
    <property type="match status" value="1"/>
</dbReference>
<keyword evidence="1" id="KW-0732">Signal</keyword>
<dbReference type="OrthoDB" id="60524at2"/>
<dbReference type="AlphaFoldDB" id="A0A2S0KDI5"/>
<dbReference type="InterPro" id="IPR011047">
    <property type="entry name" value="Quinoprotein_ADH-like_sf"/>
</dbReference>
<feature type="chain" id="PRO_5015639124" description="ABC transporter" evidence="1">
    <location>
        <begin position="26"/>
        <end position="389"/>
    </location>
</feature>
<proteinExistence type="predicted"/>
<evidence type="ECO:0000313" key="2">
    <source>
        <dbReference type="EMBL" id="AVL99715.1"/>
    </source>
</evidence>
<dbReference type="SUPFAM" id="SSF50998">
    <property type="entry name" value="Quinoprotein alcohol dehydrogenase-like"/>
    <property type="match status" value="1"/>
</dbReference>
<evidence type="ECO:0000256" key="1">
    <source>
        <dbReference type="SAM" id="SignalP"/>
    </source>
</evidence>
<evidence type="ECO:0008006" key="4">
    <source>
        <dbReference type="Google" id="ProtNLM"/>
    </source>
</evidence>
<organism evidence="2 3">
    <name type="scientific">Gordonia iterans</name>
    <dbReference type="NCBI Taxonomy" id="1004901"/>
    <lineage>
        <taxon>Bacteria</taxon>
        <taxon>Bacillati</taxon>
        <taxon>Actinomycetota</taxon>
        <taxon>Actinomycetes</taxon>
        <taxon>Mycobacteriales</taxon>
        <taxon>Gordoniaceae</taxon>
        <taxon>Gordonia</taxon>
    </lineage>
</organism>